<dbReference type="SUPFAM" id="SSF117892">
    <property type="entry name" value="Band 7/SPFH domain"/>
    <property type="match status" value="1"/>
</dbReference>
<protein>
    <recommendedName>
        <fullName evidence="2">Band 7 domain-containing protein</fullName>
    </recommendedName>
</protein>
<feature type="transmembrane region" description="Helical" evidence="1">
    <location>
        <begin position="26"/>
        <end position="48"/>
    </location>
</feature>
<evidence type="ECO:0000256" key="1">
    <source>
        <dbReference type="SAM" id="Phobius"/>
    </source>
</evidence>
<gene>
    <name evidence="3" type="ORF">SH1V18_35880</name>
</gene>
<evidence type="ECO:0000259" key="2">
    <source>
        <dbReference type="SMART" id="SM00244"/>
    </source>
</evidence>
<keyword evidence="4" id="KW-1185">Reference proteome</keyword>
<reference evidence="3" key="1">
    <citation type="submission" date="2022-06" db="EMBL/GenBank/DDBJ databases">
        <title>Vallitalea longa sp. nov., an anaerobic bacterium isolated from marine sediment.</title>
        <authorList>
            <person name="Hirano S."/>
            <person name="Terahara T."/>
            <person name="Mori K."/>
            <person name="Hamada M."/>
            <person name="Matsumoto R."/>
            <person name="Kobayashi T."/>
        </authorList>
    </citation>
    <scope>NUCLEOTIDE SEQUENCE</scope>
    <source>
        <strain evidence="3">SH18-1</strain>
    </source>
</reference>
<dbReference type="Proteomes" id="UP001144256">
    <property type="component" value="Unassembled WGS sequence"/>
</dbReference>
<dbReference type="InterPro" id="IPR036013">
    <property type="entry name" value="Band_7/SPFH_dom_sf"/>
</dbReference>
<dbReference type="EMBL" id="BRLB01000014">
    <property type="protein sequence ID" value="GKX31108.1"/>
    <property type="molecule type" value="Genomic_DNA"/>
</dbReference>
<dbReference type="InterPro" id="IPR050710">
    <property type="entry name" value="Band7/mec-2_domain"/>
</dbReference>
<dbReference type="Pfam" id="PF01145">
    <property type="entry name" value="Band_7"/>
    <property type="match status" value="1"/>
</dbReference>
<name>A0A9W5YH77_9FIRM</name>
<comment type="caution">
    <text evidence="3">The sequence shown here is derived from an EMBL/GenBank/DDBJ whole genome shotgun (WGS) entry which is preliminary data.</text>
</comment>
<evidence type="ECO:0000313" key="4">
    <source>
        <dbReference type="Proteomes" id="UP001144256"/>
    </source>
</evidence>
<dbReference type="SMART" id="SM00244">
    <property type="entry name" value="PHB"/>
    <property type="match status" value="1"/>
</dbReference>
<dbReference type="PANTHER" id="PTHR43327:SF2">
    <property type="entry name" value="MODULATOR OF FTSH PROTEASE HFLK"/>
    <property type="match status" value="1"/>
</dbReference>
<dbReference type="Gene3D" id="3.30.479.30">
    <property type="entry name" value="Band 7 domain"/>
    <property type="match status" value="1"/>
</dbReference>
<dbReference type="AlphaFoldDB" id="A0A9W5YH77"/>
<dbReference type="InterPro" id="IPR001107">
    <property type="entry name" value="Band_7"/>
</dbReference>
<accession>A0A9W5YH77</accession>
<proteinExistence type="predicted"/>
<keyword evidence="1" id="KW-1133">Transmembrane helix</keyword>
<feature type="domain" description="Band 7" evidence="2">
    <location>
        <begin position="43"/>
        <end position="228"/>
    </location>
</feature>
<dbReference type="RefSeq" id="WP_281817829.1">
    <property type="nucleotide sequence ID" value="NZ_BRLB01000014.1"/>
</dbReference>
<evidence type="ECO:0000313" key="3">
    <source>
        <dbReference type="EMBL" id="GKX31108.1"/>
    </source>
</evidence>
<keyword evidence="1" id="KW-0812">Transmembrane</keyword>
<keyword evidence="1" id="KW-0472">Membrane</keyword>
<organism evidence="3 4">
    <name type="scientific">Vallitalea longa</name>
    <dbReference type="NCBI Taxonomy" id="2936439"/>
    <lineage>
        <taxon>Bacteria</taxon>
        <taxon>Bacillati</taxon>
        <taxon>Bacillota</taxon>
        <taxon>Clostridia</taxon>
        <taxon>Lachnospirales</taxon>
        <taxon>Vallitaleaceae</taxon>
        <taxon>Vallitalea</taxon>
    </lineage>
</organism>
<sequence>MSDNFNSNKDDVINIKFNKIKKNTKLLITIGVIIALAAILLANCFYMVDNRESAVILRFGEFEQVVDTAGIHLKVPIADTVRKVPTEKVFKMEYGFKTAQEGTKTTNPEYAIQNDEGRVIVDGANNNASLVMLNLVIQYKIDNSRNYLFKVDDVEGTLRLALEDVVRNSYQKFTLDDARTNKGAIDDVIFPELQQKLRDYEAGILIKAVETQNVELLPAVAEAYRQKENSNQYKKSKLEEAEKYNNTVIPQAEAEAQEIEQEAFGYKAEVIANAKAAVAEFEALYGEYKLNPSIVKEKYYIESMREFITNNNIIMDITNDSNIYKFYNLENDEVVKQQISSKEQTSSKDN</sequence>
<dbReference type="PANTHER" id="PTHR43327">
    <property type="entry name" value="STOMATIN-LIKE PROTEIN 2, MITOCHONDRIAL"/>
    <property type="match status" value="1"/>
</dbReference>